<dbReference type="EMBL" id="NOXT01000107">
    <property type="protein sequence ID" value="OYQ28836.1"/>
    <property type="molecule type" value="Genomic_DNA"/>
</dbReference>
<feature type="region of interest" description="Disordered" evidence="1">
    <location>
        <begin position="39"/>
        <end position="73"/>
    </location>
</feature>
<organism evidence="3 4">
    <name type="scientific">Sandarakinorhabdus cyanobacteriorum</name>
    <dbReference type="NCBI Taxonomy" id="1981098"/>
    <lineage>
        <taxon>Bacteria</taxon>
        <taxon>Pseudomonadati</taxon>
        <taxon>Pseudomonadota</taxon>
        <taxon>Alphaproteobacteria</taxon>
        <taxon>Sphingomonadales</taxon>
        <taxon>Sphingosinicellaceae</taxon>
        <taxon>Sandarakinorhabdus</taxon>
    </lineage>
</organism>
<protein>
    <submittedName>
        <fullName evidence="3">Uncharacterized protein</fullName>
    </submittedName>
</protein>
<feature type="signal peptide" evidence="2">
    <location>
        <begin position="1"/>
        <end position="22"/>
    </location>
</feature>
<dbReference type="Proteomes" id="UP000216991">
    <property type="component" value="Unassembled WGS sequence"/>
</dbReference>
<keyword evidence="2" id="KW-0732">Signal</keyword>
<dbReference type="RefSeq" id="WP_094473640.1">
    <property type="nucleotide sequence ID" value="NZ_NOXT01000107.1"/>
</dbReference>
<proteinExistence type="predicted"/>
<reference evidence="3 4" key="1">
    <citation type="submission" date="2017-07" db="EMBL/GenBank/DDBJ databases">
        <title>Sandarakinorhabdus cyanobacteriorum sp. nov., a novel bacterium isolated from cyanobacterial aggregates in a eutrophic lake.</title>
        <authorList>
            <person name="Cai H."/>
        </authorList>
    </citation>
    <scope>NUCLEOTIDE SEQUENCE [LARGE SCALE GENOMIC DNA]</scope>
    <source>
        <strain evidence="3 4">TH057</strain>
    </source>
</reference>
<comment type="caution">
    <text evidence="3">The sequence shown here is derived from an EMBL/GenBank/DDBJ whole genome shotgun (WGS) entry which is preliminary data.</text>
</comment>
<sequence>MTLRLAAAVLAIAAVAAAPALAQRHADLVYLQQAKQKAQTTAAAKSKQEQAQNAPAANGTTKPAAGQTSGSGK</sequence>
<gene>
    <name evidence="3" type="ORF">CHU93_08380</name>
</gene>
<dbReference type="AlphaFoldDB" id="A0A255YHW1"/>
<name>A0A255YHW1_9SPHN</name>
<feature type="compositionally biased region" description="Polar residues" evidence="1">
    <location>
        <begin position="58"/>
        <end position="73"/>
    </location>
</feature>
<keyword evidence="4" id="KW-1185">Reference proteome</keyword>
<feature type="chain" id="PRO_5011993492" evidence="2">
    <location>
        <begin position="23"/>
        <end position="73"/>
    </location>
</feature>
<evidence type="ECO:0000256" key="2">
    <source>
        <dbReference type="SAM" id="SignalP"/>
    </source>
</evidence>
<evidence type="ECO:0000313" key="4">
    <source>
        <dbReference type="Proteomes" id="UP000216991"/>
    </source>
</evidence>
<evidence type="ECO:0000313" key="3">
    <source>
        <dbReference type="EMBL" id="OYQ28836.1"/>
    </source>
</evidence>
<accession>A0A255YHW1</accession>
<evidence type="ECO:0000256" key="1">
    <source>
        <dbReference type="SAM" id="MobiDB-lite"/>
    </source>
</evidence>
<feature type="compositionally biased region" description="Low complexity" evidence="1">
    <location>
        <begin position="39"/>
        <end position="54"/>
    </location>
</feature>